<accession>A0A1Y2MZR4</accession>
<evidence type="ECO:0000256" key="1">
    <source>
        <dbReference type="SAM" id="MobiDB-lite"/>
    </source>
</evidence>
<dbReference type="InterPro" id="IPR036388">
    <property type="entry name" value="WH-like_DNA-bd_sf"/>
</dbReference>
<dbReference type="GO" id="GO:0006950">
    <property type="term" value="P:response to stress"/>
    <property type="evidence" value="ECO:0007669"/>
    <property type="project" value="TreeGrafter"/>
</dbReference>
<dbReference type="PANTHER" id="PTHR33164">
    <property type="entry name" value="TRANSCRIPTIONAL REGULATOR, MARR FAMILY"/>
    <property type="match status" value="1"/>
</dbReference>
<dbReference type="Gene3D" id="1.10.10.10">
    <property type="entry name" value="Winged helix-like DNA-binding domain superfamily/Winged helix DNA-binding domain"/>
    <property type="match status" value="1"/>
</dbReference>
<feature type="domain" description="HTH marR-type" evidence="2">
    <location>
        <begin position="30"/>
        <end position="166"/>
    </location>
</feature>
<gene>
    <name evidence="3" type="ORF">BG845_02454</name>
</gene>
<dbReference type="Pfam" id="PF01047">
    <property type="entry name" value="MarR"/>
    <property type="match status" value="1"/>
</dbReference>
<dbReference type="PROSITE" id="PS50995">
    <property type="entry name" value="HTH_MARR_2"/>
    <property type="match status" value="1"/>
</dbReference>
<evidence type="ECO:0000313" key="3">
    <source>
        <dbReference type="EMBL" id="OSY40696.1"/>
    </source>
</evidence>
<protein>
    <submittedName>
        <fullName evidence="3">MarR family protein</fullName>
    </submittedName>
</protein>
<dbReference type="SUPFAM" id="SSF46785">
    <property type="entry name" value="Winged helix' DNA-binding domain"/>
    <property type="match status" value="1"/>
</dbReference>
<dbReference type="InterPro" id="IPR036390">
    <property type="entry name" value="WH_DNA-bd_sf"/>
</dbReference>
<sequence>MSGESTASTEQDDMSTDGTAAPPASSDDDRHDVVERLSLAGRRQSTAMVLFHHNLAARLGLSATDEKVLELITRHGSLTPKELAARTGLAPASISAVLDRLESRSLLRRERNADDRRSFRVVPDPEHVRAVGALFTELLTELDQLYARYSTEDLRTVLGFVEAATGIQERAARNLGEERYSNRPGR</sequence>
<organism evidence="3 4">
    <name type="scientific">Pseudonocardia autotrophica</name>
    <name type="common">Amycolata autotrophica</name>
    <name type="synonym">Nocardia autotrophica</name>
    <dbReference type="NCBI Taxonomy" id="2074"/>
    <lineage>
        <taxon>Bacteria</taxon>
        <taxon>Bacillati</taxon>
        <taxon>Actinomycetota</taxon>
        <taxon>Actinomycetes</taxon>
        <taxon>Pseudonocardiales</taxon>
        <taxon>Pseudonocardiaceae</taxon>
        <taxon>Pseudonocardia</taxon>
    </lineage>
</organism>
<dbReference type="GO" id="GO:0003700">
    <property type="term" value="F:DNA-binding transcription factor activity"/>
    <property type="evidence" value="ECO:0007669"/>
    <property type="project" value="InterPro"/>
</dbReference>
<dbReference type="PANTHER" id="PTHR33164:SF106">
    <property type="entry name" value="TRANSCRIPTIONAL REGULATORY PROTEIN"/>
    <property type="match status" value="1"/>
</dbReference>
<proteinExistence type="predicted"/>
<dbReference type="STRING" id="2074.BG845_02454"/>
<feature type="region of interest" description="Disordered" evidence="1">
    <location>
        <begin position="1"/>
        <end position="31"/>
    </location>
</feature>
<reference evidence="3 4" key="1">
    <citation type="submission" date="2016-09" db="EMBL/GenBank/DDBJ databases">
        <title>Pseudonocardia autotrophica DSM535, a candidate organism with high potential of specific P450 cytochromes.</title>
        <authorList>
            <person name="Grumaz C."/>
            <person name="Vainshtein Y."/>
            <person name="Kirstahler P."/>
            <person name="Sohn K."/>
        </authorList>
    </citation>
    <scope>NUCLEOTIDE SEQUENCE [LARGE SCALE GENOMIC DNA]</scope>
    <source>
        <strain evidence="3 4">DSM 535</strain>
    </source>
</reference>
<comment type="caution">
    <text evidence="3">The sequence shown here is derived from an EMBL/GenBank/DDBJ whole genome shotgun (WGS) entry which is preliminary data.</text>
</comment>
<dbReference type="RefSeq" id="WP_085912848.1">
    <property type="nucleotide sequence ID" value="NZ_AP018920.1"/>
</dbReference>
<evidence type="ECO:0000313" key="4">
    <source>
        <dbReference type="Proteomes" id="UP000194360"/>
    </source>
</evidence>
<dbReference type="OrthoDB" id="8129006at2"/>
<dbReference type="EMBL" id="MIGB01000011">
    <property type="protein sequence ID" value="OSY40696.1"/>
    <property type="molecule type" value="Genomic_DNA"/>
</dbReference>
<dbReference type="SMART" id="SM00347">
    <property type="entry name" value="HTH_MARR"/>
    <property type="match status" value="1"/>
</dbReference>
<name>A0A1Y2MZR4_PSEAH</name>
<dbReference type="AlphaFoldDB" id="A0A1Y2MZR4"/>
<dbReference type="InterPro" id="IPR039422">
    <property type="entry name" value="MarR/SlyA-like"/>
</dbReference>
<evidence type="ECO:0000259" key="2">
    <source>
        <dbReference type="PROSITE" id="PS50995"/>
    </source>
</evidence>
<dbReference type="Proteomes" id="UP000194360">
    <property type="component" value="Unassembled WGS sequence"/>
</dbReference>
<dbReference type="InterPro" id="IPR000835">
    <property type="entry name" value="HTH_MarR-typ"/>
</dbReference>
<keyword evidence="4" id="KW-1185">Reference proteome</keyword>